<gene>
    <name evidence="2" type="ORF">HGMM_F50F04C36</name>
</gene>
<proteinExistence type="predicted"/>
<protein>
    <submittedName>
        <fullName evidence="2">Uncharacterized protein</fullName>
    </submittedName>
</protein>
<reference evidence="2" key="1">
    <citation type="journal article" date="2005" name="Environ. Microbiol.">
        <title>Genetic and functional properties of uncultivated thermophilic crenarchaeotes from a subsurface gold mine as revealed by analysis of genome fragments.</title>
        <authorList>
            <person name="Nunoura T."/>
            <person name="Hirayama H."/>
            <person name="Takami H."/>
            <person name="Oida H."/>
            <person name="Nishi S."/>
            <person name="Shimamura S."/>
            <person name="Suzuki Y."/>
            <person name="Inagaki F."/>
            <person name="Takai K."/>
            <person name="Nealson K.H."/>
            <person name="Horikoshi K."/>
        </authorList>
    </citation>
    <scope>NUCLEOTIDE SEQUENCE</scope>
</reference>
<reference evidence="2" key="2">
    <citation type="journal article" date="2012" name="PLoS ONE">
        <title>A Deeply Branching Thermophilic Bacterium with an Ancient Acetyl-CoA Pathway Dominates a Subsurface Ecosystem.</title>
        <authorList>
            <person name="Takami H."/>
            <person name="Noguchi H."/>
            <person name="Takaki Y."/>
            <person name="Uchiyama I."/>
            <person name="Toyoda A."/>
            <person name="Nishi S."/>
            <person name="Chee G.-J."/>
            <person name="Arai W."/>
            <person name="Nunoura T."/>
            <person name="Itoh T."/>
            <person name="Hattori M."/>
            <person name="Takai K."/>
        </authorList>
    </citation>
    <scope>NUCLEOTIDE SEQUENCE</scope>
</reference>
<feature type="region of interest" description="Disordered" evidence="1">
    <location>
        <begin position="160"/>
        <end position="191"/>
    </location>
</feature>
<dbReference type="EMBL" id="AP011776">
    <property type="protein sequence ID" value="BAL57473.1"/>
    <property type="molecule type" value="Genomic_DNA"/>
</dbReference>
<accession>H5SMT7</accession>
<organism evidence="2">
    <name type="scientific">uncultured Bacteroidota bacterium</name>
    <dbReference type="NCBI Taxonomy" id="152509"/>
    <lineage>
        <taxon>Bacteria</taxon>
        <taxon>Pseudomonadati</taxon>
        <taxon>Bacteroidota</taxon>
        <taxon>environmental samples</taxon>
    </lineage>
</organism>
<feature type="compositionally biased region" description="Basic and acidic residues" evidence="1">
    <location>
        <begin position="161"/>
        <end position="171"/>
    </location>
</feature>
<name>H5SMT7_9BACT</name>
<evidence type="ECO:0000256" key="1">
    <source>
        <dbReference type="SAM" id="MobiDB-lite"/>
    </source>
</evidence>
<evidence type="ECO:0000313" key="2">
    <source>
        <dbReference type="EMBL" id="BAL57473.1"/>
    </source>
</evidence>
<dbReference type="AlphaFoldDB" id="H5SMT7"/>
<sequence>MQAESAEPVEAFDEPQSGGSYAEKGAIAAILKSQEGTFSYGEGFCVHGVFFRGFGRLEREESPYSYMEREGVGLNAFPGKAFPHFWGEVKVCGGGGYGSGFLGVEGLVAGFVFRFGGAVEVGWQRHFAKGFQHLEGGEVCRRPFCPEKSLPVICGTLPRKMQGERRSDPKKRTALSPEAPRTKKPLPPLGRSLIPSPLYNFRKKHFAFALSEPSRYYPAVVEKK</sequence>